<dbReference type="Pfam" id="PF13439">
    <property type="entry name" value="Glyco_transf_4"/>
    <property type="match status" value="1"/>
</dbReference>
<dbReference type="AlphaFoldDB" id="A0A0D1K638"/>
<dbReference type="Proteomes" id="UP000320012">
    <property type="component" value="Unassembled WGS sequence"/>
</dbReference>
<dbReference type="Proteomes" id="UP000244870">
    <property type="component" value="Chromosome"/>
</dbReference>
<evidence type="ECO:0000259" key="1">
    <source>
        <dbReference type="Pfam" id="PF00534"/>
    </source>
</evidence>
<dbReference type="SUPFAM" id="SSF53756">
    <property type="entry name" value="UDP-Glycosyltransferase/glycogen phosphorylase"/>
    <property type="match status" value="1"/>
</dbReference>
<name>A0A0D1K638_9LACO</name>
<organism evidence="4 6">
    <name type="scientific">Weissella cibaria</name>
    <dbReference type="NCBI Taxonomy" id="137591"/>
    <lineage>
        <taxon>Bacteria</taxon>
        <taxon>Bacillati</taxon>
        <taxon>Bacillota</taxon>
        <taxon>Bacilli</taxon>
        <taxon>Lactobacillales</taxon>
        <taxon>Lactobacillaceae</taxon>
        <taxon>Weissella</taxon>
    </lineage>
</organism>
<proteinExistence type="predicted"/>
<dbReference type="EMBL" id="JWHT01000027">
    <property type="protein sequence ID" value="KIU24731.1"/>
    <property type="molecule type" value="Genomic_DNA"/>
</dbReference>
<dbReference type="CDD" id="cd03817">
    <property type="entry name" value="GT4_UGDG-like"/>
    <property type="match status" value="1"/>
</dbReference>
<dbReference type="InterPro" id="IPR028098">
    <property type="entry name" value="Glyco_trans_4-like_N"/>
</dbReference>
<dbReference type="Proteomes" id="UP000032289">
    <property type="component" value="Unassembled WGS sequence"/>
</dbReference>
<dbReference type="InterPro" id="IPR050194">
    <property type="entry name" value="Glycosyltransferase_grp1"/>
</dbReference>
<evidence type="ECO:0000313" key="7">
    <source>
        <dbReference type="Proteomes" id="UP000244870"/>
    </source>
</evidence>
<evidence type="ECO:0000313" key="8">
    <source>
        <dbReference type="Proteomes" id="UP000320012"/>
    </source>
</evidence>
<dbReference type="Gene3D" id="3.40.50.2000">
    <property type="entry name" value="Glycogen Phosphorylase B"/>
    <property type="match status" value="2"/>
</dbReference>
<keyword evidence="4" id="KW-0328">Glycosyltransferase</keyword>
<sequence length="415" mass="46041">MNIGLFTDTYFPQVSGVATSIQTLRRQLEANGHKVYIFTSTDPKVKKGTLEPNVYRFASLPFVGFKDRRITYRGAIQAVQLAKKLELDLVHTQTEFSLGVIGKFVARQLKIPVVHTFHTNYEDYLHYIANGKIIRPGSVAVIARNFMAGMTGIISPSRQTYDTLTKYKVKAPIEIIPTGVNVLHGANEDTSAKLRVELGLAPDTPVVLSLGRVAFEKNLDDALSVFAEALETVPEAKFVIVGGGPAMEALQEHVSALEITDHVIFTGEVNHNDVYGYYKMGDVFVSASVSETQGLTFIEAMTADTPVVAIHSPYLDTIVTDKNIGQLVDDSFQLLEPMVSYLQAKEMGTVIGNPDARQQVLHEIDERTFGKRVIDFYAEALAVYHEEEDTEAAEANDVEYSKTFLLRNPFRRDNS</sequence>
<dbReference type="RefSeq" id="WP_043709773.1">
    <property type="nucleotide sequence ID" value="NZ_CP020928.1"/>
</dbReference>
<keyword evidence="4" id="KW-0808">Transferase</keyword>
<dbReference type="PANTHER" id="PTHR45947:SF3">
    <property type="entry name" value="SULFOQUINOVOSYL TRANSFERASE SQD2"/>
    <property type="match status" value="1"/>
</dbReference>
<reference evidence="5 8" key="3">
    <citation type="submission" date="2019-07" db="EMBL/GenBank/DDBJ databases">
        <title>Genome sequence of Weissella cibaria GK1.</title>
        <authorList>
            <person name="Choi H.-J."/>
        </authorList>
    </citation>
    <scope>NUCLEOTIDE SEQUENCE [LARGE SCALE GENOMIC DNA]</scope>
    <source>
        <strain evidence="5 8">GK1</strain>
    </source>
</reference>
<dbReference type="PATRIC" id="fig|137591.24.peg.1059"/>
<feature type="domain" description="Glycosyltransferase subfamily 4-like N-terminal" evidence="2">
    <location>
        <begin position="14"/>
        <end position="181"/>
    </location>
</feature>
<evidence type="ECO:0000259" key="2">
    <source>
        <dbReference type="Pfam" id="PF13439"/>
    </source>
</evidence>
<evidence type="ECO:0000313" key="6">
    <source>
        <dbReference type="Proteomes" id="UP000032289"/>
    </source>
</evidence>
<dbReference type="PANTHER" id="PTHR45947">
    <property type="entry name" value="SULFOQUINOVOSYL TRANSFERASE SQD2"/>
    <property type="match status" value="1"/>
</dbReference>
<reference evidence="3 7" key="2">
    <citation type="submission" date="2017-04" db="EMBL/GenBank/DDBJ databases">
        <title>Weissella cibaria strain m2 complete genome.</title>
        <authorList>
            <person name="Pan Q."/>
            <person name="Tan M."/>
            <person name="Yao F."/>
            <person name="Su S."/>
        </authorList>
    </citation>
    <scope>NUCLEOTIDE SEQUENCE [LARGE SCALE GENOMIC DNA]</scope>
    <source>
        <strain evidence="3 7">M2</strain>
    </source>
</reference>
<evidence type="ECO:0000313" key="3">
    <source>
        <dbReference type="EMBL" id="AWF95066.1"/>
    </source>
</evidence>
<evidence type="ECO:0000313" key="5">
    <source>
        <dbReference type="EMBL" id="TVV27001.1"/>
    </source>
</evidence>
<feature type="domain" description="Glycosyl transferase family 1" evidence="1">
    <location>
        <begin position="193"/>
        <end position="330"/>
    </location>
</feature>
<dbReference type="FunFam" id="3.40.50.2000:FF:000136">
    <property type="entry name" value="Glycosyl transferase, group 1"/>
    <property type="match status" value="1"/>
</dbReference>
<dbReference type="EC" id="2.4.1.57" evidence="4"/>
<gene>
    <name evidence="4" type="primary">pimB</name>
    <name evidence="4" type="ORF">ab3b_01081</name>
    <name evidence="3" type="ORF">B6254_0645</name>
    <name evidence="5" type="ORF">FO435_03440</name>
</gene>
<dbReference type="EMBL" id="CP020928">
    <property type="protein sequence ID" value="AWF95066.1"/>
    <property type="molecule type" value="Genomic_DNA"/>
</dbReference>
<dbReference type="InterPro" id="IPR001296">
    <property type="entry name" value="Glyco_trans_1"/>
</dbReference>
<evidence type="ECO:0000313" key="4">
    <source>
        <dbReference type="EMBL" id="KIU24731.1"/>
    </source>
</evidence>
<dbReference type="GO" id="GO:0016758">
    <property type="term" value="F:hexosyltransferase activity"/>
    <property type="evidence" value="ECO:0007669"/>
    <property type="project" value="TreeGrafter"/>
</dbReference>
<protein>
    <submittedName>
        <fullName evidence="3">Alpha-monoglucosyldiacylglycerol synthase</fullName>
    </submittedName>
    <submittedName>
        <fullName evidence="5">Glycosyltransferase family 4 protein</fullName>
    </submittedName>
    <submittedName>
        <fullName evidence="4">PimB protein</fullName>
        <ecNumber evidence="4">2.4.1.57</ecNumber>
    </submittedName>
</protein>
<accession>A0A0D1K638</accession>
<dbReference type="EMBL" id="VNHC01000002">
    <property type="protein sequence ID" value="TVV27001.1"/>
    <property type="molecule type" value="Genomic_DNA"/>
</dbReference>
<reference evidence="4" key="1">
    <citation type="journal article" date="2015" name="Microbiology (Mosc.)">
        <title>Genomics of the Weissella cibaria species with an examination of its metabolic traits.</title>
        <authorList>
            <person name="Lynch K.M."/>
            <person name="Lucid A."/>
            <person name="Arendt E.K."/>
            <person name="Sleator R.D."/>
            <person name="Lucey B."/>
            <person name="Coffey A."/>
        </authorList>
    </citation>
    <scope>NUCLEOTIDE SEQUENCE [LARGE SCALE GENOMIC DNA]</scope>
    <source>
        <strain evidence="4">AB3b</strain>
    </source>
</reference>
<dbReference type="Pfam" id="PF00534">
    <property type="entry name" value="Glycos_transf_1"/>
    <property type="match status" value="1"/>
</dbReference>